<dbReference type="Gene3D" id="1.10.10.620">
    <property type="entry name" value="ribosome modulation factor like domain"/>
    <property type="match status" value="1"/>
</dbReference>
<comment type="function">
    <text evidence="3">During stationary phase, converts 70S ribosomes to an inactive dimeric form (100S ribosomes).</text>
</comment>
<keyword evidence="6" id="KW-1185">Reference proteome</keyword>
<comment type="subcellular location">
    <subcellularLocation>
        <location evidence="3">Cytoplasm</location>
    </subcellularLocation>
</comment>
<evidence type="ECO:0000313" key="6">
    <source>
        <dbReference type="Proteomes" id="UP000297475"/>
    </source>
</evidence>
<dbReference type="GO" id="GO:0006417">
    <property type="term" value="P:regulation of translation"/>
    <property type="evidence" value="ECO:0007669"/>
    <property type="project" value="UniProtKB-UniRule"/>
</dbReference>
<dbReference type="Proteomes" id="UP000297475">
    <property type="component" value="Unassembled WGS sequence"/>
</dbReference>
<dbReference type="AlphaFoldDB" id="A0A4Z0WKI0"/>
<comment type="caution">
    <text evidence="5">The sequence shown here is derived from an EMBL/GenBank/DDBJ whole genome shotgun (WGS) entry which is preliminary data.</text>
</comment>
<evidence type="ECO:0000313" key="5">
    <source>
        <dbReference type="EMBL" id="TGG95735.1"/>
    </source>
</evidence>
<dbReference type="EMBL" id="SRMF01000001">
    <property type="protein sequence ID" value="TGG95735.1"/>
    <property type="molecule type" value="Genomic_DNA"/>
</dbReference>
<dbReference type="NCBIfam" id="NF041886">
    <property type="entry name" value="Rmf_CrpP_fam"/>
    <property type="match status" value="1"/>
</dbReference>
<dbReference type="RefSeq" id="WP_135481649.1">
    <property type="nucleotide sequence ID" value="NZ_SRMF01000001.1"/>
</dbReference>
<dbReference type="OrthoDB" id="5917763at2"/>
<keyword evidence="1 3" id="KW-0963">Cytoplasm</keyword>
<name>A0A4Z0WKI0_9GAMM</name>
<accession>A0A4Z0WKI0</accession>
<sequence length="75" mass="8814">MKRQKRNPMERAYQRGYLAGLEGRSKSRCPKPDGAEHQEWMNGWREGREDMWSGYQGASAIHKVNRVVYHQIHDG</sequence>
<comment type="similarity">
    <text evidence="3">Belongs to the ribosome modulation factor family.</text>
</comment>
<dbReference type="NCBIfam" id="NF011162">
    <property type="entry name" value="PRK14563.1"/>
    <property type="match status" value="1"/>
</dbReference>
<feature type="region of interest" description="Disordered" evidence="4">
    <location>
        <begin position="1"/>
        <end position="38"/>
    </location>
</feature>
<evidence type="ECO:0000256" key="2">
    <source>
        <dbReference type="ARBA" id="ARBA00022845"/>
    </source>
</evidence>
<dbReference type="InterPro" id="IPR023200">
    <property type="entry name" value="RMF_sf"/>
</dbReference>
<dbReference type="GO" id="GO:0005737">
    <property type="term" value="C:cytoplasm"/>
    <property type="evidence" value="ECO:0007669"/>
    <property type="project" value="UniProtKB-SubCell"/>
</dbReference>
<protein>
    <recommendedName>
        <fullName evidence="3">Ribosome modulation factor</fullName>
        <shortName evidence="3">RMF</shortName>
    </recommendedName>
</protein>
<dbReference type="HAMAP" id="MF_00919">
    <property type="entry name" value="RMF"/>
    <property type="match status" value="1"/>
</dbReference>
<dbReference type="InterPro" id="IPR007040">
    <property type="entry name" value="Ribosome_modulation_factor"/>
</dbReference>
<organism evidence="5 6">
    <name type="scientific">Natronospirillum operosum</name>
    <dbReference type="NCBI Taxonomy" id="2759953"/>
    <lineage>
        <taxon>Bacteria</taxon>
        <taxon>Pseudomonadati</taxon>
        <taxon>Pseudomonadota</taxon>
        <taxon>Gammaproteobacteria</taxon>
        <taxon>Oceanospirillales</taxon>
        <taxon>Natronospirillaceae</taxon>
        <taxon>Natronospirillum</taxon>
    </lineage>
</organism>
<evidence type="ECO:0000256" key="4">
    <source>
        <dbReference type="SAM" id="MobiDB-lite"/>
    </source>
</evidence>
<keyword evidence="2 3" id="KW-0810">Translation regulation</keyword>
<evidence type="ECO:0000256" key="3">
    <source>
        <dbReference type="HAMAP-Rule" id="MF_00919"/>
    </source>
</evidence>
<evidence type="ECO:0000256" key="1">
    <source>
        <dbReference type="ARBA" id="ARBA00022490"/>
    </source>
</evidence>
<gene>
    <name evidence="3" type="primary">rmf</name>
    <name evidence="5" type="ORF">E4656_04820</name>
</gene>
<reference evidence="5 6" key="1">
    <citation type="submission" date="2019-04" db="EMBL/GenBank/DDBJ databases">
        <title>Natronospirillum operosus gen. nov., sp. nov., a haloalkaliphilic satellite isolated from decaying biomass of laboratory culture of cyanobacterium Geitlerinema sp. and proposal of Natronospirillaceae fam. nov. and Saccharospirillaceae fam. nov.</title>
        <authorList>
            <person name="Kevbrin V."/>
            <person name="Boltyanskaya Y."/>
            <person name="Koziaeva V."/>
            <person name="Grouzdev D.S."/>
            <person name="Park M."/>
            <person name="Cho J."/>
        </authorList>
    </citation>
    <scope>NUCLEOTIDE SEQUENCE [LARGE SCALE GENOMIC DNA]</scope>
    <source>
        <strain evidence="5 6">G-116</strain>
    </source>
</reference>
<proteinExistence type="inferred from homology"/>
<dbReference type="Pfam" id="PF04957">
    <property type="entry name" value="RMF"/>
    <property type="match status" value="1"/>
</dbReference>